<evidence type="ECO:0000259" key="11">
    <source>
        <dbReference type="Pfam" id="PF21226"/>
    </source>
</evidence>
<dbReference type="SUPFAM" id="SSF51445">
    <property type="entry name" value="(Trans)glycosidases"/>
    <property type="match status" value="1"/>
</dbReference>
<keyword evidence="5 10" id="KW-0328">Glycosyltransferase</keyword>
<keyword evidence="6 10" id="KW-0808">Transferase</keyword>
<dbReference type="GO" id="GO:0004134">
    <property type="term" value="F:4-alpha-glucanotransferase activity"/>
    <property type="evidence" value="ECO:0007669"/>
    <property type="project" value="UniProtKB-EC"/>
</dbReference>
<feature type="domain" description="MalQ N-terminal beta-sandwich" evidence="11">
    <location>
        <begin position="79"/>
        <end position="170"/>
    </location>
</feature>
<comment type="catalytic activity">
    <reaction evidence="1 10">
        <text>Transfers a segment of a (1-&gt;4)-alpha-D-glucan to a new position in an acceptor, which may be glucose or a (1-&gt;4)-alpha-D-glucan.</text>
        <dbReference type="EC" id="2.4.1.25"/>
    </reaction>
</comment>
<accession>A0A542ZWW1</accession>
<evidence type="ECO:0000256" key="2">
    <source>
        <dbReference type="ARBA" id="ARBA00005684"/>
    </source>
</evidence>
<dbReference type="RefSeq" id="WP_246046044.1">
    <property type="nucleotide sequence ID" value="NZ_BAAASV010000001.1"/>
</dbReference>
<dbReference type="InterPro" id="IPR017853">
    <property type="entry name" value="GH"/>
</dbReference>
<reference evidence="12 13" key="1">
    <citation type="submission" date="2019-06" db="EMBL/GenBank/DDBJ databases">
        <title>Sequencing the genomes of 1000 actinobacteria strains.</title>
        <authorList>
            <person name="Klenk H.-P."/>
        </authorList>
    </citation>
    <scope>NUCLEOTIDE SEQUENCE [LARGE SCALE GENOMIC DNA]</scope>
    <source>
        <strain evidence="12 13">DSM 4813</strain>
    </source>
</reference>
<organism evidence="12 13">
    <name type="scientific">Rarobacter faecitabidus</name>
    <dbReference type="NCBI Taxonomy" id="13243"/>
    <lineage>
        <taxon>Bacteria</taxon>
        <taxon>Bacillati</taxon>
        <taxon>Actinomycetota</taxon>
        <taxon>Actinomycetes</taxon>
        <taxon>Micrococcales</taxon>
        <taxon>Rarobacteraceae</taxon>
        <taxon>Rarobacter</taxon>
    </lineage>
</organism>
<dbReference type="PANTHER" id="PTHR32438:SF5">
    <property type="entry name" value="4-ALPHA-GLUCANOTRANSFERASE DPE1, CHLOROPLASTIC_AMYLOPLASTIC"/>
    <property type="match status" value="1"/>
</dbReference>
<evidence type="ECO:0000256" key="3">
    <source>
        <dbReference type="ARBA" id="ARBA00012560"/>
    </source>
</evidence>
<dbReference type="Proteomes" id="UP000315389">
    <property type="component" value="Unassembled WGS sequence"/>
</dbReference>
<evidence type="ECO:0000256" key="4">
    <source>
        <dbReference type="ARBA" id="ARBA00020295"/>
    </source>
</evidence>
<evidence type="ECO:0000256" key="5">
    <source>
        <dbReference type="ARBA" id="ARBA00022676"/>
    </source>
</evidence>
<evidence type="ECO:0000256" key="7">
    <source>
        <dbReference type="ARBA" id="ARBA00023277"/>
    </source>
</evidence>
<protein>
    <recommendedName>
        <fullName evidence="4 10">4-alpha-glucanotransferase</fullName>
        <ecNumber evidence="3 10">2.4.1.25</ecNumber>
    </recommendedName>
    <alternativeName>
        <fullName evidence="8 10">Amylomaltase</fullName>
    </alternativeName>
    <alternativeName>
        <fullName evidence="9 10">Disproportionating enzyme</fullName>
    </alternativeName>
</protein>
<sequence length="719" mass="78840">MEQLVSPAGPAEPASDRLLALAALHGIQDSYQGHSGSIERVSSSTLRAVLAALDVPASSGAEVEESIRRAQDSAWLRRVPPSIVVRQGEAREFPVHVDHGSAVQVHIDLEQEGGRVLPAQLDRWFDPREVAGRLIGRATFEVPAELPLGYHSLVATSEGVTVAGTIIVVPPRAPLPAEQSWGVTTQLYSIRSRQSWGVGDFADLGDLCHTVARRFGADFVLINPVHAVEPTSPLTPSPYLPTSRRFVSPWYIRVEQIREAAYLDASARAEVEALGVGVNRAVGQASGGDFSRQFVDRDSAWDAKLQALWLVYQVPRVPARQDAFDQFCEDQGAALENFALWSVLYERFDGIDWPDGFDSPTSPAVLELGKHVGKEIGFHKWLQWVAAEQLAAAQRSALDAGMSIGVMQDLAVGVHPHGADVWSQQDIIARGVSVGAPPDMYNQLGQNWSQPPWRPDRLEETAYEAFRGMLHSVFRHAGAVRIDHVIGLFRLWWIPDGAPPSSGAYVRYDHEALIGILCLEAQRAGVVVIGEDLGTFEHWVSDYLADRGLLGTSVLWFERDWDGAIKPPEHYRPAALASVTTHDLPPTAGYLQYAHVTLREQLGLLTVPVERELAQAEAEIAGVERLLASRDLIELPASREDVVVALHALLAQTYSLLHGVALADMVGEDRTQNQPGTDQEYPNWRVPLGDGKGHEVWLEELPDIPLAQRIAAIMREGRG</sequence>
<evidence type="ECO:0000256" key="9">
    <source>
        <dbReference type="ARBA" id="ARBA00031501"/>
    </source>
</evidence>
<dbReference type="EMBL" id="VFOS01000001">
    <property type="protein sequence ID" value="TQL64746.1"/>
    <property type="molecule type" value="Genomic_DNA"/>
</dbReference>
<evidence type="ECO:0000313" key="12">
    <source>
        <dbReference type="EMBL" id="TQL64746.1"/>
    </source>
</evidence>
<dbReference type="Pfam" id="PF21226">
    <property type="entry name" value="MalQ_N"/>
    <property type="match status" value="1"/>
</dbReference>
<evidence type="ECO:0000256" key="6">
    <source>
        <dbReference type="ARBA" id="ARBA00022679"/>
    </source>
</evidence>
<evidence type="ECO:0000256" key="10">
    <source>
        <dbReference type="RuleBase" id="RU361207"/>
    </source>
</evidence>
<dbReference type="NCBIfam" id="TIGR00217">
    <property type="entry name" value="malQ"/>
    <property type="match status" value="1"/>
</dbReference>
<gene>
    <name evidence="12" type="ORF">FB461_1257</name>
</gene>
<dbReference type="GO" id="GO:0005975">
    <property type="term" value="P:carbohydrate metabolic process"/>
    <property type="evidence" value="ECO:0007669"/>
    <property type="project" value="InterPro"/>
</dbReference>
<keyword evidence="7 10" id="KW-0119">Carbohydrate metabolism</keyword>
<dbReference type="InterPro" id="IPR003385">
    <property type="entry name" value="Glyco_hydro_77"/>
</dbReference>
<dbReference type="InterPro" id="IPR048458">
    <property type="entry name" value="MalQ_N"/>
</dbReference>
<evidence type="ECO:0000256" key="1">
    <source>
        <dbReference type="ARBA" id="ARBA00000439"/>
    </source>
</evidence>
<name>A0A542ZWW1_RARFA</name>
<evidence type="ECO:0000256" key="8">
    <source>
        <dbReference type="ARBA" id="ARBA00031423"/>
    </source>
</evidence>
<comment type="similarity">
    <text evidence="2 10">Belongs to the disproportionating enzyme family.</text>
</comment>
<dbReference type="PANTHER" id="PTHR32438">
    <property type="entry name" value="4-ALPHA-GLUCANOTRANSFERASE DPE1, CHLOROPLASTIC/AMYLOPLASTIC"/>
    <property type="match status" value="1"/>
</dbReference>
<comment type="caution">
    <text evidence="12">The sequence shown here is derived from an EMBL/GenBank/DDBJ whole genome shotgun (WGS) entry which is preliminary data.</text>
</comment>
<evidence type="ECO:0000313" key="13">
    <source>
        <dbReference type="Proteomes" id="UP000315389"/>
    </source>
</evidence>
<proteinExistence type="inferred from homology"/>
<dbReference type="Pfam" id="PF02446">
    <property type="entry name" value="Glyco_hydro_77"/>
    <property type="match status" value="1"/>
</dbReference>
<dbReference type="EC" id="2.4.1.25" evidence="3 10"/>
<dbReference type="Gene3D" id="3.20.20.80">
    <property type="entry name" value="Glycosidases"/>
    <property type="match status" value="1"/>
</dbReference>
<keyword evidence="13" id="KW-1185">Reference proteome</keyword>
<dbReference type="AlphaFoldDB" id="A0A542ZWW1"/>